<dbReference type="InterPro" id="IPR000218">
    <property type="entry name" value="Ribosomal_uL14"/>
</dbReference>
<dbReference type="SMART" id="SM01374">
    <property type="entry name" value="Ribosomal_L14"/>
    <property type="match status" value="1"/>
</dbReference>
<evidence type="ECO:0000256" key="4">
    <source>
        <dbReference type="RuleBase" id="RU003949"/>
    </source>
</evidence>
<reference evidence="5 6" key="1">
    <citation type="journal article" date="2020" name="bioRxiv">
        <title>Metabolic contributions of an alphaproteobacterial endosymbiont in the apicomplexan Cardiosporidium cionae.</title>
        <authorList>
            <person name="Hunter E.S."/>
            <person name="Paight C.J."/>
            <person name="Lane C.E."/>
        </authorList>
    </citation>
    <scope>NUCLEOTIDE SEQUENCE [LARGE SCALE GENOMIC DNA]</scope>
    <source>
        <strain evidence="5">ESH_2018</strain>
    </source>
</reference>
<accession>A0ABQ7JB49</accession>
<evidence type="ECO:0000313" key="6">
    <source>
        <dbReference type="Proteomes" id="UP000823046"/>
    </source>
</evidence>
<dbReference type="Pfam" id="PF00238">
    <property type="entry name" value="Ribosomal_L14"/>
    <property type="match status" value="1"/>
</dbReference>
<comment type="caution">
    <text evidence="5">The sequence shown here is derived from an EMBL/GenBank/DDBJ whole genome shotgun (WGS) entry which is preliminary data.</text>
</comment>
<evidence type="ECO:0000256" key="2">
    <source>
        <dbReference type="ARBA" id="ARBA00022980"/>
    </source>
</evidence>
<dbReference type="Proteomes" id="UP000823046">
    <property type="component" value="Unassembled WGS sequence"/>
</dbReference>
<dbReference type="CDD" id="cd00337">
    <property type="entry name" value="Ribosomal_uL14"/>
    <property type="match status" value="1"/>
</dbReference>
<name>A0ABQ7JB49_9APIC</name>
<dbReference type="HAMAP" id="MF_01367">
    <property type="entry name" value="Ribosomal_uL14"/>
    <property type="match status" value="1"/>
</dbReference>
<keyword evidence="2 4" id="KW-0689">Ribosomal protein</keyword>
<dbReference type="GO" id="GO:0005840">
    <property type="term" value="C:ribosome"/>
    <property type="evidence" value="ECO:0007669"/>
    <property type="project" value="UniProtKB-KW"/>
</dbReference>
<dbReference type="SUPFAM" id="SSF50193">
    <property type="entry name" value="Ribosomal protein L14"/>
    <property type="match status" value="1"/>
</dbReference>
<proteinExistence type="inferred from homology"/>
<evidence type="ECO:0000313" key="5">
    <source>
        <dbReference type="EMBL" id="KAF8821237.1"/>
    </source>
</evidence>
<dbReference type="PANTHER" id="PTHR11761">
    <property type="entry name" value="50S/60S RIBOSOMAL PROTEIN L14/L23"/>
    <property type="match status" value="1"/>
</dbReference>
<evidence type="ECO:0000256" key="3">
    <source>
        <dbReference type="ARBA" id="ARBA00023274"/>
    </source>
</evidence>
<keyword evidence="3 4" id="KW-0687">Ribonucleoprotein</keyword>
<protein>
    <submittedName>
        <fullName evidence="5">LSU ribosomal protein L14P</fullName>
    </submittedName>
</protein>
<comment type="similarity">
    <text evidence="1 4">Belongs to the universal ribosomal protein uL14 family.</text>
</comment>
<evidence type="ECO:0000256" key="1">
    <source>
        <dbReference type="ARBA" id="ARBA00010745"/>
    </source>
</evidence>
<organism evidence="5 6">
    <name type="scientific">Cardiosporidium cionae</name>
    <dbReference type="NCBI Taxonomy" id="476202"/>
    <lineage>
        <taxon>Eukaryota</taxon>
        <taxon>Sar</taxon>
        <taxon>Alveolata</taxon>
        <taxon>Apicomplexa</taxon>
        <taxon>Aconoidasida</taxon>
        <taxon>Nephromycida</taxon>
        <taxon>Cardiosporidium</taxon>
    </lineage>
</organism>
<keyword evidence="6" id="KW-1185">Reference proteome</keyword>
<dbReference type="PANTHER" id="PTHR11761:SF3">
    <property type="entry name" value="LARGE RIBOSOMAL SUBUNIT PROTEIN UL14M"/>
    <property type="match status" value="1"/>
</dbReference>
<dbReference type="EMBL" id="JADAQX010000208">
    <property type="protein sequence ID" value="KAF8821237.1"/>
    <property type="molecule type" value="Genomic_DNA"/>
</dbReference>
<dbReference type="Gene3D" id="2.40.150.20">
    <property type="entry name" value="Ribosomal protein L14"/>
    <property type="match status" value="1"/>
</dbReference>
<gene>
    <name evidence="5" type="ORF">IE077_000322</name>
</gene>
<dbReference type="InterPro" id="IPR036853">
    <property type="entry name" value="Ribosomal_uL14_sf"/>
</dbReference>
<sequence>MMLSFSSPRLGGLWKQSMVRCADNSGIIKACIIGIGRNKYGTGTVGNTIRVSVRDKIVECNAPKMPKGLIVRRKKEISRKDGSKIKFDENAFVPVSKNRMIVEARALLPEVSILVQPYFIDDKMI</sequence>